<dbReference type="PANTHER" id="PTHR45868">
    <property type="entry name" value="HEAVY METAL-ASSOCIATED ISOPRENYLATED PLANT PROTEIN 33-RELATED"/>
    <property type="match status" value="1"/>
</dbReference>
<gene>
    <name evidence="2" type="ORF">FSB_LOCUS60719</name>
</gene>
<name>A0A2N9J5W9_FAGSY</name>
<protein>
    <recommendedName>
        <fullName evidence="3">HMA domain-containing protein</fullName>
    </recommendedName>
</protein>
<organism evidence="2">
    <name type="scientific">Fagus sylvatica</name>
    <name type="common">Beechnut</name>
    <dbReference type="NCBI Taxonomy" id="28930"/>
    <lineage>
        <taxon>Eukaryota</taxon>
        <taxon>Viridiplantae</taxon>
        <taxon>Streptophyta</taxon>
        <taxon>Embryophyta</taxon>
        <taxon>Tracheophyta</taxon>
        <taxon>Spermatophyta</taxon>
        <taxon>Magnoliopsida</taxon>
        <taxon>eudicotyledons</taxon>
        <taxon>Gunneridae</taxon>
        <taxon>Pentapetalae</taxon>
        <taxon>rosids</taxon>
        <taxon>fabids</taxon>
        <taxon>Fagales</taxon>
        <taxon>Fagaceae</taxon>
        <taxon>Fagus</taxon>
    </lineage>
</organism>
<dbReference type="GO" id="GO:0046872">
    <property type="term" value="F:metal ion binding"/>
    <property type="evidence" value="ECO:0007669"/>
    <property type="project" value="UniProtKB-KW"/>
</dbReference>
<proteinExistence type="predicted"/>
<accession>A0A2N9J5W9</accession>
<reference evidence="2" key="1">
    <citation type="submission" date="2018-02" db="EMBL/GenBank/DDBJ databases">
        <authorList>
            <person name="Cohen D.B."/>
            <person name="Kent A.D."/>
        </authorList>
    </citation>
    <scope>NUCLEOTIDE SEQUENCE</scope>
</reference>
<dbReference type="AlphaFoldDB" id="A0A2N9J5W9"/>
<keyword evidence="1" id="KW-0479">Metal-binding</keyword>
<evidence type="ECO:0000256" key="1">
    <source>
        <dbReference type="ARBA" id="ARBA00022723"/>
    </source>
</evidence>
<dbReference type="Gene3D" id="3.30.70.100">
    <property type="match status" value="1"/>
</dbReference>
<evidence type="ECO:0008006" key="3">
    <source>
        <dbReference type="Google" id="ProtNLM"/>
    </source>
</evidence>
<dbReference type="EMBL" id="OIVN01006424">
    <property type="protein sequence ID" value="SPD32837.1"/>
    <property type="molecule type" value="Genomic_DNA"/>
</dbReference>
<sequence length="186" mass="21158">MEPSSYMKCALKVDTQSPGWHKAMIKVLSNIQGVSYTIDGQQGKAYVSGNIDPGVLLKMLAKAVKHAELEWVDSRYQRKDPIVQGNVYHEDHGNTQYARLGYDYGNTQYARLGYDYGNTQYGRLGYDDGNNQLERLGYYWDDSHKSCEHNLHSEMRAHSSPHAPLPVPVPVAYKQREEKPVNCCLM</sequence>
<evidence type="ECO:0000313" key="2">
    <source>
        <dbReference type="EMBL" id="SPD32837.1"/>
    </source>
</evidence>
<dbReference type="PANTHER" id="PTHR45868:SF35">
    <property type="entry name" value="HYDROXYPROLINE-RICH GLYCOPROTEIN FAMILY PROTEIN"/>
    <property type="match status" value="1"/>
</dbReference>